<dbReference type="Proteomes" id="UP000826254">
    <property type="component" value="Chromosome"/>
</dbReference>
<evidence type="ECO:0000256" key="1">
    <source>
        <dbReference type="SAM" id="MobiDB-lite"/>
    </source>
</evidence>
<dbReference type="KEGG" id="hmp:K6T50_14810"/>
<dbReference type="AlphaFoldDB" id="A0A8T8WCJ9"/>
<organism evidence="2 3">
    <name type="scientific">Halobaculum magnesiiphilum</name>
    <dbReference type="NCBI Taxonomy" id="1017351"/>
    <lineage>
        <taxon>Archaea</taxon>
        <taxon>Methanobacteriati</taxon>
        <taxon>Methanobacteriota</taxon>
        <taxon>Stenosarchaea group</taxon>
        <taxon>Halobacteria</taxon>
        <taxon>Halobacteriales</taxon>
        <taxon>Haloferacaceae</taxon>
        <taxon>Halobaculum</taxon>
    </lineage>
</organism>
<name>A0A8T8WCJ9_9EURY</name>
<reference evidence="2 3" key="1">
    <citation type="journal article" date="2021" name="Int. J. Syst. Evol. Microbiol.">
        <title>Halobaculum halophilum sp. nov. and Halobaculum salinum sp. nov., isolated from salt lake and saline soil.</title>
        <authorList>
            <person name="Cui H.L."/>
            <person name="Shi X.W."/>
            <person name="Yin X.M."/>
            <person name="Yang X.Y."/>
            <person name="Hou J."/>
            <person name="Zhu L."/>
        </authorList>
    </citation>
    <scope>NUCLEOTIDE SEQUENCE [LARGE SCALE GENOMIC DNA]</scope>
    <source>
        <strain evidence="2 3">NBRC 109044</strain>
    </source>
</reference>
<dbReference type="GeneID" id="67179438"/>
<protein>
    <submittedName>
        <fullName evidence="2">Uncharacterized protein</fullName>
    </submittedName>
</protein>
<dbReference type="SUPFAM" id="SSF53649">
    <property type="entry name" value="Alkaline phosphatase-like"/>
    <property type="match status" value="1"/>
</dbReference>
<dbReference type="EMBL" id="CP081958">
    <property type="protein sequence ID" value="QZP37526.1"/>
    <property type="molecule type" value="Genomic_DNA"/>
</dbReference>
<dbReference type="RefSeq" id="WP_222607335.1">
    <property type="nucleotide sequence ID" value="NZ_CP081958.1"/>
</dbReference>
<dbReference type="Gene3D" id="3.40.720.10">
    <property type="entry name" value="Alkaline Phosphatase, subunit A"/>
    <property type="match status" value="1"/>
</dbReference>
<gene>
    <name evidence="2" type="ORF">K6T50_14810</name>
</gene>
<feature type="compositionally biased region" description="Acidic residues" evidence="1">
    <location>
        <begin position="285"/>
        <end position="294"/>
    </location>
</feature>
<proteinExistence type="predicted"/>
<evidence type="ECO:0000313" key="3">
    <source>
        <dbReference type="Proteomes" id="UP000826254"/>
    </source>
</evidence>
<feature type="region of interest" description="Disordered" evidence="1">
    <location>
        <begin position="273"/>
        <end position="308"/>
    </location>
</feature>
<keyword evidence="3" id="KW-1185">Reference proteome</keyword>
<dbReference type="InterPro" id="IPR017850">
    <property type="entry name" value="Alkaline_phosphatase_core_sf"/>
</dbReference>
<feature type="compositionally biased region" description="Basic and acidic residues" evidence="1">
    <location>
        <begin position="295"/>
        <end position="308"/>
    </location>
</feature>
<evidence type="ECO:0000313" key="2">
    <source>
        <dbReference type="EMBL" id="QZP37526.1"/>
    </source>
</evidence>
<accession>A0A8T8WCJ9</accession>
<sequence length="308" mass="36062">MTFTDWVEETRRQVRQDGWQGVQDSAYKFYVGTFRRLGGVWNFGTPIYEEDWDMLVVLDACRWDLMAEVAQEYDFVDEEWTYSVASSSAEWMEKNFRPSYAAEMARTAHVTANPYSEQKLDPQSFAYLEEVWKHTFDRDVRTIPARAVTDAAIRAGRERDHDRLLVHYMQPHHPFVRKPLDKGIPRDEFSSTPWDNVWHKLRRGQLEYEEVWDGYRDNLRYVLDDVALLLENVDAERVLITADHGNLLGEYGLYAHPDYVPLKPLKRVPKCVTSATDEETHTSDTDAETATDVEEVSRDEQLKHLGYK</sequence>